<dbReference type="Proteomes" id="UP001500456">
    <property type="component" value="Unassembled WGS sequence"/>
</dbReference>
<accession>A0ABP7TYU6</accession>
<feature type="region of interest" description="Disordered" evidence="1">
    <location>
        <begin position="27"/>
        <end position="47"/>
    </location>
</feature>
<feature type="compositionally biased region" description="Pro residues" evidence="1">
    <location>
        <begin position="36"/>
        <end position="47"/>
    </location>
</feature>
<organism evidence="2 3">
    <name type="scientific">Streptomyces plumbiresistens</name>
    <dbReference type="NCBI Taxonomy" id="511811"/>
    <lineage>
        <taxon>Bacteria</taxon>
        <taxon>Bacillati</taxon>
        <taxon>Actinomycetota</taxon>
        <taxon>Actinomycetes</taxon>
        <taxon>Kitasatosporales</taxon>
        <taxon>Streptomycetaceae</taxon>
        <taxon>Streptomyces</taxon>
    </lineage>
</organism>
<evidence type="ECO:0000256" key="1">
    <source>
        <dbReference type="SAM" id="MobiDB-lite"/>
    </source>
</evidence>
<evidence type="ECO:0000313" key="3">
    <source>
        <dbReference type="Proteomes" id="UP001500456"/>
    </source>
</evidence>
<evidence type="ECO:0000313" key="2">
    <source>
        <dbReference type="EMBL" id="GAA4032530.1"/>
    </source>
</evidence>
<sequence length="47" mass="5496">MLAEVHDEWQVFDRRYLSEASMAEVFTTKPIEPEPQITPQPDPKQLP</sequence>
<reference evidence="3" key="1">
    <citation type="journal article" date="2019" name="Int. J. Syst. Evol. Microbiol.">
        <title>The Global Catalogue of Microorganisms (GCM) 10K type strain sequencing project: providing services to taxonomists for standard genome sequencing and annotation.</title>
        <authorList>
            <consortium name="The Broad Institute Genomics Platform"/>
            <consortium name="The Broad Institute Genome Sequencing Center for Infectious Disease"/>
            <person name="Wu L."/>
            <person name="Ma J."/>
        </authorList>
    </citation>
    <scope>NUCLEOTIDE SEQUENCE [LARGE SCALE GENOMIC DNA]</scope>
    <source>
        <strain evidence="3">JCM 16924</strain>
    </source>
</reference>
<evidence type="ECO:0008006" key="4">
    <source>
        <dbReference type="Google" id="ProtNLM"/>
    </source>
</evidence>
<keyword evidence="3" id="KW-1185">Reference proteome</keyword>
<gene>
    <name evidence="2" type="ORF">GCM10022232_93090</name>
</gene>
<comment type="caution">
    <text evidence="2">The sequence shown here is derived from an EMBL/GenBank/DDBJ whole genome shotgun (WGS) entry which is preliminary data.</text>
</comment>
<protein>
    <recommendedName>
        <fullName evidence="4">Transposase</fullName>
    </recommendedName>
</protein>
<dbReference type="EMBL" id="BAAAZX010000061">
    <property type="protein sequence ID" value="GAA4032530.1"/>
    <property type="molecule type" value="Genomic_DNA"/>
</dbReference>
<name>A0ABP7TYU6_9ACTN</name>
<proteinExistence type="predicted"/>